<feature type="transmembrane region" description="Helical" evidence="11">
    <location>
        <begin position="36"/>
        <end position="60"/>
    </location>
</feature>
<keyword evidence="4" id="KW-1003">Cell membrane</keyword>
<name>A0A0G4Q9H4_9GAMM</name>
<evidence type="ECO:0000256" key="7">
    <source>
        <dbReference type="ARBA" id="ARBA00022989"/>
    </source>
</evidence>
<sequence>MDIIRKYYHITSLSIIALLLSGCSQGHSPFISMLGAYFPYWMLCTFIGLLGALIVRVLLIYWGIDDKLPLPLIFYFAILLSISLTISLFYFSY</sequence>
<evidence type="ECO:0000256" key="9">
    <source>
        <dbReference type="ARBA" id="ARBA00023139"/>
    </source>
</evidence>
<keyword evidence="10" id="KW-0449">Lipoprotein</keyword>
<feature type="transmembrane region" description="Helical" evidence="11">
    <location>
        <begin position="72"/>
        <end position="91"/>
    </location>
</feature>
<gene>
    <name evidence="12" type="ORF">BN1804_01999</name>
</gene>
<comment type="subcellular location">
    <subcellularLocation>
        <location evidence="1">Membrane</location>
        <topology evidence="1">Multi-pass membrane protein</topology>
    </subcellularLocation>
</comment>
<keyword evidence="8 11" id="KW-0472">Membrane</keyword>
<keyword evidence="6" id="KW-0732">Signal</keyword>
<evidence type="ECO:0000256" key="2">
    <source>
        <dbReference type="ARBA" id="ARBA00008208"/>
    </source>
</evidence>
<dbReference type="Proteomes" id="UP000183920">
    <property type="component" value="Unassembled WGS sequence"/>
</dbReference>
<evidence type="ECO:0000256" key="6">
    <source>
        <dbReference type="ARBA" id="ARBA00022729"/>
    </source>
</evidence>
<dbReference type="GO" id="GO:0016020">
    <property type="term" value="C:membrane"/>
    <property type="evidence" value="ECO:0007669"/>
    <property type="project" value="UniProtKB-SubCell"/>
</dbReference>
<evidence type="ECO:0000313" key="13">
    <source>
        <dbReference type="Proteomes" id="UP000183920"/>
    </source>
</evidence>
<dbReference type="PROSITE" id="PS51257">
    <property type="entry name" value="PROKAR_LIPOPROTEIN"/>
    <property type="match status" value="1"/>
</dbReference>
<dbReference type="EMBL" id="CVRY01000004">
    <property type="protein sequence ID" value="CRL62535.1"/>
    <property type="molecule type" value="Genomic_DNA"/>
</dbReference>
<organism evidence="12 13">
    <name type="scientific">Proteus penneri</name>
    <dbReference type="NCBI Taxonomy" id="102862"/>
    <lineage>
        <taxon>Bacteria</taxon>
        <taxon>Pseudomonadati</taxon>
        <taxon>Pseudomonadota</taxon>
        <taxon>Gammaproteobacteria</taxon>
        <taxon>Enterobacterales</taxon>
        <taxon>Morganellaceae</taxon>
        <taxon>Proteus</taxon>
    </lineage>
</organism>
<evidence type="ECO:0000313" key="12">
    <source>
        <dbReference type="EMBL" id="CRL62535.1"/>
    </source>
</evidence>
<proteinExistence type="inferred from homology"/>
<evidence type="ECO:0000256" key="8">
    <source>
        <dbReference type="ARBA" id="ARBA00023136"/>
    </source>
</evidence>
<protein>
    <recommendedName>
        <fullName evidence="3">Uncharacterized protein YtcA</fullName>
    </recommendedName>
</protein>
<reference evidence="13" key="1">
    <citation type="submission" date="2015-06" db="EMBL/GenBank/DDBJ databases">
        <authorList>
            <person name="Urmite Genomes"/>
        </authorList>
    </citation>
    <scope>NUCLEOTIDE SEQUENCE [LARGE SCALE GENOMIC DNA]</scope>
    <source>
        <strain evidence="13">CSUR P1867</strain>
    </source>
</reference>
<dbReference type="Pfam" id="PF17090">
    <property type="entry name" value="Ytca"/>
    <property type="match status" value="1"/>
</dbReference>
<comment type="similarity">
    <text evidence="2">Belongs to the YtcA family.</text>
</comment>
<evidence type="ECO:0000256" key="5">
    <source>
        <dbReference type="ARBA" id="ARBA00022692"/>
    </source>
</evidence>
<keyword evidence="5 11" id="KW-0812">Transmembrane</keyword>
<dbReference type="AlphaFoldDB" id="A0A0G4Q9H4"/>
<evidence type="ECO:0000256" key="11">
    <source>
        <dbReference type="SAM" id="Phobius"/>
    </source>
</evidence>
<keyword evidence="7 11" id="KW-1133">Transmembrane helix</keyword>
<evidence type="ECO:0000256" key="1">
    <source>
        <dbReference type="ARBA" id="ARBA00004141"/>
    </source>
</evidence>
<keyword evidence="9" id="KW-0564">Palmitate</keyword>
<accession>A0A0G4Q9H4</accession>
<evidence type="ECO:0000256" key="4">
    <source>
        <dbReference type="ARBA" id="ARBA00022475"/>
    </source>
</evidence>
<dbReference type="InterPro" id="IPR031381">
    <property type="entry name" value="YtcA"/>
</dbReference>
<evidence type="ECO:0000256" key="10">
    <source>
        <dbReference type="ARBA" id="ARBA00023288"/>
    </source>
</evidence>
<evidence type="ECO:0000256" key="3">
    <source>
        <dbReference type="ARBA" id="ARBA00021237"/>
    </source>
</evidence>